<gene>
    <name evidence="3" type="ORF">S40285_05672</name>
</gene>
<sequence length="1007" mass="114000">MSSSSYQYKSRESLEIDVFNEMQLFQGTDKEFLPNDKVPLFTSEHIVAAVFQEDGWKNVGTDLISFISKQAPRIFLTVLFMEFEQVTPPVFQDLMVQKVDDVTLPWEMKMGRNAGGEGWSIKDNIRGKTFQIPRGWKNNARNLFRLNQYKFIAPVFGQSDKFRFRFNSNHILPYLDDTQDAARKTSSGFFGEVSKRIIHPAHISQSLKEKLQKHDLLSFSQGTKGIAAAIKEAKDNRGLAAFAEKEAQNLHSITQRNFDSKHIINPIAGYEKDGHHYLVFPWAEGGHLANYWETLEGGPLEVRDVLWVLGEFVGLCKGFEYLHAENCRHGDLKPENILWFKGLRGQGTLQIADLGLATFHAKDNDTHVRHDQPTMTPSGTDRYKPPQEDLKNHDADGPRSRSYEIWSLGCTMLELLIWLLFGIEHLRLFRKNTPKHFWEKTSDGEAVYSIDAGVTEFIGAIKESPAMCDAYWDLLELIEERLLVILVGETYEKSSVHRAMAKEVYQMMEIIHQRCKQDERSSYLTPASLLRLEKLEVKSRDAKITVFQSNGHLVAPRGAGGSTRRPLLPQPDDSPRFELGRRQTLFSNPDPSIPRIVTGDADVDMDQHYDVDQSDQLDVNQVGIQLTAQATIHQTEQSNALTDEWKAVPNFDFVRSALNNFHWDYLQTTQATPKICTESHSFRFPYDALYNPICNTSKLRQAAAQCDLCGLLLTALRGAEPAPSEKIFLRQSDATIGIIDGPDLISLYTDIESHTPTGPPLGLLKLPNSGSLDQFGLLKMMMDICDSSHSSCQRDVTRIRVLPTRLIRVSQPMCLIDSSELYSCRYAALSHCWGVVQDSVRFCTFRNNIARLRKSIEFSALPCTFQDAIEVTRGLGIDYIWIDSLCIIQDDAEDWENEAHRMGEIFSGAHCTISGSAATSSSDGFLAKRPTRPSLKIANPDGSNLYACLAIDNFHKDVERSILNSRGWVLQERALSRRSIYFTSTQVYWECSAGVLCETLRHVQNLL</sequence>
<accession>A0A084QZY3</accession>
<feature type="region of interest" description="Disordered" evidence="1">
    <location>
        <begin position="366"/>
        <end position="399"/>
    </location>
</feature>
<organism evidence="3 4">
    <name type="scientific">Stachybotrys chlorohalonatus (strain IBT 40285)</name>
    <dbReference type="NCBI Taxonomy" id="1283841"/>
    <lineage>
        <taxon>Eukaryota</taxon>
        <taxon>Fungi</taxon>
        <taxon>Dikarya</taxon>
        <taxon>Ascomycota</taxon>
        <taxon>Pezizomycotina</taxon>
        <taxon>Sordariomycetes</taxon>
        <taxon>Hypocreomycetidae</taxon>
        <taxon>Hypocreales</taxon>
        <taxon>Stachybotryaceae</taxon>
        <taxon>Stachybotrys</taxon>
    </lineage>
</organism>
<dbReference type="GO" id="GO:0005524">
    <property type="term" value="F:ATP binding"/>
    <property type="evidence" value="ECO:0007669"/>
    <property type="project" value="InterPro"/>
</dbReference>
<feature type="compositionally biased region" description="Basic and acidic residues" evidence="1">
    <location>
        <begin position="381"/>
        <end position="399"/>
    </location>
</feature>
<name>A0A084QZY3_STAC4</name>
<evidence type="ECO:0000256" key="1">
    <source>
        <dbReference type="SAM" id="MobiDB-lite"/>
    </source>
</evidence>
<dbReference type="OrthoDB" id="5125733at2759"/>
<dbReference type="STRING" id="1283841.A0A084QZY3"/>
<dbReference type="AlphaFoldDB" id="A0A084QZY3"/>
<dbReference type="Proteomes" id="UP000028524">
    <property type="component" value="Unassembled WGS sequence"/>
</dbReference>
<dbReference type="HOGENOM" id="CLU_002639_7_0_1"/>
<dbReference type="InterPro" id="IPR011009">
    <property type="entry name" value="Kinase-like_dom_sf"/>
</dbReference>
<dbReference type="Gene3D" id="1.10.510.10">
    <property type="entry name" value="Transferase(Phosphotransferase) domain 1"/>
    <property type="match status" value="1"/>
</dbReference>
<dbReference type="EMBL" id="KL659446">
    <property type="protein sequence ID" value="KFA69518.1"/>
    <property type="molecule type" value="Genomic_DNA"/>
</dbReference>
<dbReference type="PANTHER" id="PTHR33112:SF10">
    <property type="entry name" value="TOL"/>
    <property type="match status" value="1"/>
</dbReference>
<evidence type="ECO:0000313" key="3">
    <source>
        <dbReference type="EMBL" id="KFA69518.1"/>
    </source>
</evidence>
<dbReference type="PANTHER" id="PTHR33112">
    <property type="entry name" value="DOMAIN PROTEIN, PUTATIVE-RELATED"/>
    <property type="match status" value="1"/>
</dbReference>
<dbReference type="InterPro" id="IPR000719">
    <property type="entry name" value="Prot_kinase_dom"/>
</dbReference>
<evidence type="ECO:0000313" key="4">
    <source>
        <dbReference type="Proteomes" id="UP000028524"/>
    </source>
</evidence>
<dbReference type="InParanoid" id="A0A084QZY3"/>
<protein>
    <recommendedName>
        <fullName evidence="2">Protein kinase domain-containing protein</fullName>
    </recommendedName>
</protein>
<dbReference type="PROSITE" id="PS50011">
    <property type="entry name" value="PROTEIN_KINASE_DOM"/>
    <property type="match status" value="1"/>
</dbReference>
<feature type="domain" description="Protein kinase" evidence="2">
    <location>
        <begin position="179"/>
        <end position="511"/>
    </location>
</feature>
<dbReference type="SUPFAM" id="SSF56112">
    <property type="entry name" value="Protein kinase-like (PK-like)"/>
    <property type="match status" value="1"/>
</dbReference>
<dbReference type="CDD" id="cd00180">
    <property type="entry name" value="PKc"/>
    <property type="match status" value="1"/>
</dbReference>
<dbReference type="Pfam" id="PF06985">
    <property type="entry name" value="HET"/>
    <property type="match status" value="1"/>
</dbReference>
<evidence type="ECO:0000259" key="2">
    <source>
        <dbReference type="PROSITE" id="PS50011"/>
    </source>
</evidence>
<dbReference type="Pfam" id="PF00069">
    <property type="entry name" value="Pkinase"/>
    <property type="match status" value="1"/>
</dbReference>
<feature type="region of interest" description="Disordered" evidence="1">
    <location>
        <begin position="555"/>
        <end position="575"/>
    </location>
</feature>
<dbReference type="SMART" id="SM00220">
    <property type="entry name" value="S_TKc"/>
    <property type="match status" value="1"/>
</dbReference>
<keyword evidence="4" id="KW-1185">Reference proteome</keyword>
<reference evidence="3 4" key="1">
    <citation type="journal article" date="2014" name="BMC Genomics">
        <title>Comparative genome sequencing reveals chemotype-specific gene clusters in the toxigenic black mold Stachybotrys.</title>
        <authorList>
            <person name="Semeiks J."/>
            <person name="Borek D."/>
            <person name="Otwinowski Z."/>
            <person name="Grishin N.V."/>
        </authorList>
    </citation>
    <scope>NUCLEOTIDE SEQUENCE [LARGE SCALE GENOMIC DNA]</scope>
    <source>
        <strain evidence="3 4">IBT 40285</strain>
    </source>
</reference>
<dbReference type="OMA" id="ATENIWA"/>
<dbReference type="GO" id="GO:0004672">
    <property type="term" value="F:protein kinase activity"/>
    <property type="evidence" value="ECO:0007669"/>
    <property type="project" value="InterPro"/>
</dbReference>
<dbReference type="InterPro" id="IPR010730">
    <property type="entry name" value="HET"/>
</dbReference>
<proteinExistence type="predicted"/>